<sequence length="243" mass="25936">MMKLFLAFTLLAAAHCFSVNPVSPFAGFTGDNNEPCYSTPSSGKDGGICLQSNCCAGGTYISNLCPDYQTNVKCCYSYNSCNTNAVACASQSAACEVLGMHEKGQIMLKGEHFDPSGNNPYDGASALSNIRDTCYGKHAKLSAYGNAPGGTVCLTTKMVTSLRDYARNYFNSNGQPIEVNALAGSSHSATSWHYEGNTFDVGCTYPTNHCSALTTWCRNQNPVELCYPGSSCGGHETWVHCAH</sequence>
<evidence type="ECO:0000313" key="3">
    <source>
        <dbReference type="Proteomes" id="UP000789390"/>
    </source>
</evidence>
<proteinExistence type="predicted"/>
<dbReference type="AlphaFoldDB" id="A0A8J2WIP8"/>
<dbReference type="Proteomes" id="UP000789390">
    <property type="component" value="Unassembled WGS sequence"/>
</dbReference>
<dbReference type="OrthoDB" id="6328783at2759"/>
<feature type="chain" id="PRO_5035297171" evidence="1">
    <location>
        <begin position="17"/>
        <end position="243"/>
    </location>
</feature>
<protein>
    <submittedName>
        <fullName evidence="2">Uncharacterized protein</fullName>
    </submittedName>
</protein>
<dbReference type="EMBL" id="CAKKLH010000284">
    <property type="protein sequence ID" value="CAH0108448.1"/>
    <property type="molecule type" value="Genomic_DNA"/>
</dbReference>
<gene>
    <name evidence="2" type="ORF">DGAL_LOCUS11831</name>
</gene>
<feature type="signal peptide" evidence="1">
    <location>
        <begin position="1"/>
        <end position="16"/>
    </location>
</feature>
<keyword evidence="3" id="KW-1185">Reference proteome</keyword>
<accession>A0A8J2WIP8</accession>
<reference evidence="2" key="1">
    <citation type="submission" date="2021-11" db="EMBL/GenBank/DDBJ databases">
        <authorList>
            <person name="Schell T."/>
        </authorList>
    </citation>
    <scope>NUCLEOTIDE SEQUENCE</scope>
    <source>
        <strain evidence="2">M5</strain>
    </source>
</reference>
<evidence type="ECO:0000313" key="2">
    <source>
        <dbReference type="EMBL" id="CAH0108448.1"/>
    </source>
</evidence>
<name>A0A8J2WIP8_9CRUS</name>
<organism evidence="2 3">
    <name type="scientific">Daphnia galeata</name>
    <dbReference type="NCBI Taxonomy" id="27404"/>
    <lineage>
        <taxon>Eukaryota</taxon>
        <taxon>Metazoa</taxon>
        <taxon>Ecdysozoa</taxon>
        <taxon>Arthropoda</taxon>
        <taxon>Crustacea</taxon>
        <taxon>Branchiopoda</taxon>
        <taxon>Diplostraca</taxon>
        <taxon>Cladocera</taxon>
        <taxon>Anomopoda</taxon>
        <taxon>Daphniidae</taxon>
        <taxon>Daphnia</taxon>
    </lineage>
</organism>
<keyword evidence="1" id="KW-0732">Signal</keyword>
<evidence type="ECO:0000256" key="1">
    <source>
        <dbReference type="SAM" id="SignalP"/>
    </source>
</evidence>
<comment type="caution">
    <text evidence="2">The sequence shown here is derived from an EMBL/GenBank/DDBJ whole genome shotgun (WGS) entry which is preliminary data.</text>
</comment>